<dbReference type="AlphaFoldDB" id="A0A3N0XFC4"/>
<dbReference type="Proteomes" id="UP000281406">
    <property type="component" value="Unassembled WGS sequence"/>
</dbReference>
<gene>
    <name evidence="2" type="ORF">DPX16_15530</name>
</gene>
<dbReference type="EMBL" id="RJVU01080398">
    <property type="protein sequence ID" value="ROI15089.1"/>
    <property type="molecule type" value="Genomic_DNA"/>
</dbReference>
<accession>A0A3N0XFC4</accession>
<dbReference type="OrthoDB" id="5920062at2759"/>
<feature type="compositionally biased region" description="Polar residues" evidence="1">
    <location>
        <begin position="251"/>
        <end position="260"/>
    </location>
</feature>
<proteinExistence type="predicted"/>
<name>A0A3N0XFC4_ANAGA</name>
<feature type="compositionally biased region" description="Low complexity" evidence="1">
    <location>
        <begin position="65"/>
        <end position="77"/>
    </location>
</feature>
<evidence type="ECO:0000313" key="2">
    <source>
        <dbReference type="EMBL" id="ROI15089.1"/>
    </source>
</evidence>
<evidence type="ECO:0000256" key="1">
    <source>
        <dbReference type="SAM" id="MobiDB-lite"/>
    </source>
</evidence>
<comment type="caution">
    <text evidence="2">The sequence shown here is derived from an EMBL/GenBank/DDBJ whole genome shotgun (WGS) entry which is preliminary data.</text>
</comment>
<sequence>MDDLVDSISADTSGLRCGHVQLRIVFITPSTPEPTPAHQSAQVCGSSLALEPAPARESAPEPTPARESAPEAAPVRESTPESTPACESAPVPTEEVGTEPPPHPRKRRKKASSIPQGPEAFPEPAVGPEATPEVLEPNAPPVSPDVAKRAVFVFYILTVLRAWRTHVRSWDQGPEQPEPAAVPGQPEPATGPRAVPESPPPSALPPPPRLSAPPPPPPRPSARLKPTWLVPPAPPWHSAGDSDLAGAPMVCSSSSPLAFS</sequence>
<feature type="region of interest" description="Disordered" evidence="1">
    <location>
        <begin position="170"/>
        <end position="260"/>
    </location>
</feature>
<keyword evidence="3" id="KW-1185">Reference proteome</keyword>
<organism evidence="2 3">
    <name type="scientific">Anabarilius grahami</name>
    <name type="common">Kanglang fish</name>
    <name type="synonym">Barilius grahami</name>
    <dbReference type="NCBI Taxonomy" id="495550"/>
    <lineage>
        <taxon>Eukaryota</taxon>
        <taxon>Metazoa</taxon>
        <taxon>Chordata</taxon>
        <taxon>Craniata</taxon>
        <taxon>Vertebrata</taxon>
        <taxon>Euteleostomi</taxon>
        <taxon>Actinopterygii</taxon>
        <taxon>Neopterygii</taxon>
        <taxon>Teleostei</taxon>
        <taxon>Ostariophysi</taxon>
        <taxon>Cypriniformes</taxon>
        <taxon>Xenocyprididae</taxon>
        <taxon>Xenocypridinae</taxon>
        <taxon>Xenocypridinae incertae sedis</taxon>
        <taxon>Anabarilius</taxon>
    </lineage>
</organism>
<protein>
    <submittedName>
        <fullName evidence="2">Uncharacterized protein</fullName>
    </submittedName>
</protein>
<feature type="region of interest" description="Disordered" evidence="1">
    <location>
        <begin position="31"/>
        <end position="144"/>
    </location>
</feature>
<reference evidence="2 3" key="1">
    <citation type="submission" date="2018-10" db="EMBL/GenBank/DDBJ databases">
        <title>Genome assembly for a Yunnan-Guizhou Plateau 3E fish, Anabarilius grahami (Regan), and its evolutionary and genetic applications.</title>
        <authorList>
            <person name="Jiang W."/>
        </authorList>
    </citation>
    <scope>NUCLEOTIDE SEQUENCE [LARGE SCALE GENOMIC DNA]</scope>
    <source>
        <strain evidence="2">AG-KIZ</strain>
        <tissue evidence="2">Muscle</tissue>
    </source>
</reference>
<evidence type="ECO:0000313" key="3">
    <source>
        <dbReference type="Proteomes" id="UP000281406"/>
    </source>
</evidence>
<feature type="compositionally biased region" description="Pro residues" evidence="1">
    <location>
        <begin position="197"/>
        <end position="220"/>
    </location>
</feature>